<dbReference type="Proteomes" id="UP000028302">
    <property type="component" value="Unassembled WGS sequence"/>
</dbReference>
<evidence type="ECO:0000256" key="5">
    <source>
        <dbReference type="ARBA" id="ARBA00022989"/>
    </source>
</evidence>
<comment type="caution">
    <text evidence="9">The sequence shown here is derived from an EMBL/GenBank/DDBJ whole genome shotgun (WGS) entry which is preliminary data.</text>
</comment>
<comment type="subcellular location">
    <subcellularLocation>
        <location evidence="1">Cell membrane</location>
        <topology evidence="1">Multi-pass membrane protein</topology>
    </subcellularLocation>
</comment>
<feature type="transmembrane region" description="Helical" evidence="8">
    <location>
        <begin position="80"/>
        <end position="104"/>
    </location>
</feature>
<dbReference type="eggNOG" id="COG0168">
    <property type="taxonomic scope" value="Bacteria"/>
</dbReference>
<dbReference type="InterPro" id="IPR003445">
    <property type="entry name" value="Cat_transpt"/>
</dbReference>
<dbReference type="STRING" id="1304275.C41B8_15435"/>
<protein>
    <submittedName>
        <fullName evidence="9">TrkH family potassium uptake protein</fullName>
    </submittedName>
</protein>
<feature type="transmembrane region" description="Helical" evidence="8">
    <location>
        <begin position="131"/>
        <end position="151"/>
    </location>
</feature>
<keyword evidence="3" id="KW-1003">Cell membrane</keyword>
<keyword evidence="4 8" id="KW-0812">Transmembrane</keyword>
<dbReference type="PANTHER" id="PTHR32024">
    <property type="entry name" value="TRK SYSTEM POTASSIUM UPTAKE PROTEIN TRKG-RELATED"/>
    <property type="match status" value="1"/>
</dbReference>
<dbReference type="GO" id="GO:0030001">
    <property type="term" value="P:metal ion transport"/>
    <property type="evidence" value="ECO:0007669"/>
    <property type="project" value="UniProtKB-ARBA"/>
</dbReference>
<proteinExistence type="predicted"/>
<evidence type="ECO:0000256" key="6">
    <source>
        <dbReference type="ARBA" id="ARBA00023065"/>
    </source>
</evidence>
<feature type="transmembrane region" description="Helical" evidence="8">
    <location>
        <begin position="378"/>
        <end position="401"/>
    </location>
</feature>
<gene>
    <name evidence="9" type="ORF">C41B8_15435</name>
</gene>
<dbReference type="GO" id="GO:0005886">
    <property type="term" value="C:plasma membrane"/>
    <property type="evidence" value="ECO:0007669"/>
    <property type="project" value="UniProtKB-SubCell"/>
</dbReference>
<dbReference type="RefSeq" id="WP_037340233.1">
    <property type="nucleotide sequence ID" value="NZ_APNK01000032.1"/>
</dbReference>
<evidence type="ECO:0000313" key="10">
    <source>
        <dbReference type="Proteomes" id="UP000028302"/>
    </source>
</evidence>
<evidence type="ECO:0000256" key="4">
    <source>
        <dbReference type="ARBA" id="ARBA00022692"/>
    </source>
</evidence>
<organism evidence="9 10">
    <name type="scientific">Salinisphaera hydrothermalis (strain C41B8)</name>
    <dbReference type="NCBI Taxonomy" id="1304275"/>
    <lineage>
        <taxon>Bacteria</taxon>
        <taxon>Pseudomonadati</taxon>
        <taxon>Pseudomonadota</taxon>
        <taxon>Gammaproteobacteria</taxon>
        <taxon>Salinisphaerales</taxon>
        <taxon>Salinisphaeraceae</taxon>
        <taxon>Salinisphaera</taxon>
    </lineage>
</organism>
<feature type="transmembrane region" description="Helical" evidence="8">
    <location>
        <begin position="194"/>
        <end position="213"/>
    </location>
</feature>
<feature type="transmembrane region" description="Helical" evidence="8">
    <location>
        <begin position="20"/>
        <end position="41"/>
    </location>
</feature>
<dbReference type="AlphaFoldDB" id="A0A084II13"/>
<evidence type="ECO:0000256" key="8">
    <source>
        <dbReference type="SAM" id="Phobius"/>
    </source>
</evidence>
<keyword evidence="5 8" id="KW-1133">Transmembrane helix</keyword>
<dbReference type="OrthoDB" id="9810952at2"/>
<evidence type="ECO:0000256" key="7">
    <source>
        <dbReference type="ARBA" id="ARBA00023136"/>
    </source>
</evidence>
<dbReference type="Pfam" id="PF02386">
    <property type="entry name" value="TrkH"/>
    <property type="match status" value="1"/>
</dbReference>
<feature type="transmembrane region" description="Helical" evidence="8">
    <location>
        <begin position="351"/>
        <end position="372"/>
    </location>
</feature>
<evidence type="ECO:0000256" key="1">
    <source>
        <dbReference type="ARBA" id="ARBA00004651"/>
    </source>
</evidence>
<feature type="transmembrane region" description="Helical" evidence="8">
    <location>
        <begin position="233"/>
        <end position="252"/>
    </location>
</feature>
<keyword evidence="2" id="KW-0813">Transport</keyword>
<keyword evidence="6" id="KW-0406">Ion transport</keyword>
<evidence type="ECO:0000313" key="9">
    <source>
        <dbReference type="EMBL" id="KEZ76347.1"/>
    </source>
</evidence>
<reference evidence="9 10" key="1">
    <citation type="submission" date="2013-03" db="EMBL/GenBank/DDBJ databases">
        <title>Salinisphaera hydrothermalis C41B8 Genome Sequencing.</title>
        <authorList>
            <person name="Li C."/>
            <person name="Lai Q."/>
            <person name="Shao Z."/>
        </authorList>
    </citation>
    <scope>NUCLEOTIDE SEQUENCE [LARGE SCALE GENOMIC DNA]</scope>
    <source>
        <strain evidence="9 10">C41B8</strain>
    </source>
</reference>
<keyword evidence="7 8" id="KW-0472">Membrane</keyword>
<feature type="transmembrane region" description="Helical" evidence="8">
    <location>
        <begin position="288"/>
        <end position="306"/>
    </location>
</feature>
<evidence type="ECO:0000256" key="2">
    <source>
        <dbReference type="ARBA" id="ARBA00022448"/>
    </source>
</evidence>
<feature type="transmembrane region" description="Helical" evidence="8">
    <location>
        <begin position="408"/>
        <end position="428"/>
    </location>
</feature>
<keyword evidence="10" id="KW-1185">Reference proteome</keyword>
<sequence length="446" mass="47023">MRRLLSVCRALILSRRPVTLVVWGYALYILVGFGLLCLPWAHARPHVGMLDSLFVATSAVSTTGLSTIGVADSYNFFGELVIAALIQLGGIGYMTLGSFVMLALRQRLDSLHSNVAQQTFALPRGADVAQFIRGVVIFTVVIETIGAAVLAHAFAADGVPAPLWNGIFHSISAFCTAGFSLFSNGLEGFRDDVTVNLTIAVLSYLGAIGFIVMSDGWRWLVLGRRRVSLTSRLILRVTAVLTVIGTLALFLTDPTLDQLPPGERLLASFFQVMTAMTTVGFDTVPINTLGHASIMLLIVAMIMGASPSGTGGGIKSTTVAVFYGAVRAALAGRTEIILLGRSIQPRRLTMAVAAVGMYIGCLVVGIFALLLVDGHALLPLMFEAASAIGTVGLSLGVTAGLSEAGKCVVIALMFLGRLGPMTAGLAMFPPISRAAVRAIRREDIAV</sequence>
<accession>A0A084II13</accession>
<dbReference type="EMBL" id="APNK01000032">
    <property type="protein sequence ID" value="KEZ76347.1"/>
    <property type="molecule type" value="Genomic_DNA"/>
</dbReference>
<dbReference type="GO" id="GO:0008324">
    <property type="term" value="F:monoatomic cation transmembrane transporter activity"/>
    <property type="evidence" value="ECO:0007669"/>
    <property type="project" value="InterPro"/>
</dbReference>
<evidence type="ECO:0000256" key="3">
    <source>
        <dbReference type="ARBA" id="ARBA00022475"/>
    </source>
</evidence>
<name>A0A084II13_SALHC</name>
<dbReference type="PANTHER" id="PTHR32024:SF1">
    <property type="entry name" value="KTR SYSTEM POTASSIUM UPTAKE PROTEIN B"/>
    <property type="match status" value="1"/>
</dbReference>